<feature type="region of interest" description="Disordered" evidence="1">
    <location>
        <begin position="52"/>
        <end position="222"/>
    </location>
</feature>
<sequence>MDWQPDSSLPLSSLPLSEASFGLSSIQSKQSLGEKVSLASKQMALSVLDILAAKPPGPSSPPCSDPAPAASEQAEAGQPSSRSPQQASPLAGLDRELSIRNLPDPVPMQSPAQLVEIGGPLADPPQTLQPPMAEMCSPSGRVLPPAQYPLFTQMPSPIPSSAFALQEPQQHPRSPPGPRTHSLDPLLGRSARGARAGSSGLLPEGIARRSMRAASGAAVTPAAQPLMKAELTSGATPQTSGSLGTEMTLGAEMAATGGTSSRPQRRAAGTRGTGEKRKASKKDDLRSKNREAQRRFREKQKAKLDQLEEKQAEVEEYRRRLERLQRDSDERLQGTATELRRLQLEKTMLQVRESRLVDMVGQLERARASGVSPTERAQCLDSITAEAGRVRSGRDADAAAAILDKVLEYIKLEDFEGADAAALQGPDGRSRCEALRLNSHMLQATRSQEGTIVTVKDLINLPRESFLTLYAACVKELVALLEECPQTEPALEDPHGAFITPAELRVQSLVREVRAVMCCFAATDAREAALQQLRHADDWSPVDPDTDRRICRAALRAMRVTEEQELAMRDAHGQFVARQQSLAQHRAQALPFLQAALYTSADPSTHTCLRAHEAAALVRRTADEECDNICRLSTFFLGRVLSDWQVAVMLARSHPHSAHIMGIIEAVVNGDEMEEEQLDRQGTGVSVDTDLSS</sequence>
<dbReference type="CDD" id="cd14688">
    <property type="entry name" value="bZIP_YAP"/>
    <property type="match status" value="1"/>
</dbReference>
<comment type="caution">
    <text evidence="3">The sequence shown here is derived from an EMBL/GenBank/DDBJ whole genome shotgun (WGS) entry which is preliminary data.</text>
</comment>
<dbReference type="PROSITE" id="PS00036">
    <property type="entry name" value="BZIP_BASIC"/>
    <property type="match status" value="1"/>
</dbReference>
<proteinExistence type="predicted"/>
<keyword evidence="4" id="KW-1185">Reference proteome</keyword>
<dbReference type="GeneID" id="17043813"/>
<protein>
    <recommendedName>
        <fullName evidence="2">BZIP domain-containing protein</fullName>
    </recommendedName>
</protein>
<dbReference type="AlphaFoldDB" id="I0Z590"/>
<dbReference type="KEGG" id="csl:COCSUDRAFT_46386"/>
<feature type="compositionally biased region" description="Basic and acidic residues" evidence="1">
    <location>
        <begin position="273"/>
        <end position="311"/>
    </location>
</feature>
<dbReference type="OrthoDB" id="10378702at2759"/>
<reference evidence="3 4" key="1">
    <citation type="journal article" date="2012" name="Genome Biol.">
        <title>The genome of the polar eukaryotic microalga coccomyxa subellipsoidea reveals traits of cold adaptation.</title>
        <authorList>
            <person name="Blanc G."/>
            <person name="Agarkova I."/>
            <person name="Grimwood J."/>
            <person name="Kuo A."/>
            <person name="Brueggeman A."/>
            <person name="Dunigan D."/>
            <person name="Gurnon J."/>
            <person name="Ladunga I."/>
            <person name="Lindquist E."/>
            <person name="Lucas S."/>
            <person name="Pangilinan J."/>
            <person name="Proschold T."/>
            <person name="Salamov A."/>
            <person name="Schmutz J."/>
            <person name="Weeks D."/>
            <person name="Yamada T."/>
            <person name="Claverie J.M."/>
            <person name="Grigoriev I."/>
            <person name="Van Etten J."/>
            <person name="Lomsadze A."/>
            <person name="Borodovsky M."/>
        </authorList>
    </citation>
    <scope>NUCLEOTIDE SEQUENCE [LARGE SCALE GENOMIC DNA]</scope>
    <source>
        <strain evidence="3 4">C-169</strain>
    </source>
</reference>
<evidence type="ECO:0000256" key="1">
    <source>
        <dbReference type="SAM" id="MobiDB-lite"/>
    </source>
</evidence>
<dbReference type="RefSeq" id="XP_005650353.1">
    <property type="nucleotide sequence ID" value="XM_005650296.1"/>
</dbReference>
<dbReference type="GO" id="GO:0003700">
    <property type="term" value="F:DNA-binding transcription factor activity"/>
    <property type="evidence" value="ECO:0007669"/>
    <property type="project" value="InterPro"/>
</dbReference>
<dbReference type="Proteomes" id="UP000007264">
    <property type="component" value="Unassembled WGS sequence"/>
</dbReference>
<feature type="compositionally biased region" description="Pro residues" evidence="1">
    <location>
        <begin position="55"/>
        <end position="65"/>
    </location>
</feature>
<feature type="region of interest" description="Disordered" evidence="1">
    <location>
        <begin position="254"/>
        <end position="311"/>
    </location>
</feature>
<organism evidence="3 4">
    <name type="scientific">Coccomyxa subellipsoidea (strain C-169)</name>
    <name type="common">Green microalga</name>
    <dbReference type="NCBI Taxonomy" id="574566"/>
    <lineage>
        <taxon>Eukaryota</taxon>
        <taxon>Viridiplantae</taxon>
        <taxon>Chlorophyta</taxon>
        <taxon>core chlorophytes</taxon>
        <taxon>Trebouxiophyceae</taxon>
        <taxon>Trebouxiophyceae incertae sedis</taxon>
        <taxon>Coccomyxaceae</taxon>
        <taxon>Coccomyxa</taxon>
        <taxon>Coccomyxa subellipsoidea</taxon>
    </lineage>
</organism>
<feature type="domain" description="BZIP" evidence="2">
    <location>
        <begin position="286"/>
        <end position="299"/>
    </location>
</feature>
<feature type="compositionally biased region" description="Low complexity" evidence="1">
    <location>
        <begin position="78"/>
        <end position="89"/>
    </location>
</feature>
<accession>I0Z590</accession>
<evidence type="ECO:0000313" key="4">
    <source>
        <dbReference type="Proteomes" id="UP000007264"/>
    </source>
</evidence>
<evidence type="ECO:0000259" key="2">
    <source>
        <dbReference type="PROSITE" id="PS00036"/>
    </source>
</evidence>
<name>I0Z590_COCSC</name>
<dbReference type="EMBL" id="AGSI01000003">
    <property type="protein sequence ID" value="EIE25809.1"/>
    <property type="molecule type" value="Genomic_DNA"/>
</dbReference>
<dbReference type="InterPro" id="IPR004827">
    <property type="entry name" value="bZIP"/>
</dbReference>
<gene>
    <name evidence="3" type="ORF">COCSUDRAFT_46386</name>
</gene>
<feature type="compositionally biased region" description="Low complexity" evidence="1">
    <location>
        <begin position="186"/>
        <end position="202"/>
    </location>
</feature>
<evidence type="ECO:0000313" key="3">
    <source>
        <dbReference type="EMBL" id="EIE25809.1"/>
    </source>
</evidence>